<evidence type="ECO:0000259" key="6">
    <source>
        <dbReference type="PROSITE" id="PS50885"/>
    </source>
</evidence>
<protein>
    <submittedName>
        <fullName evidence="7">Methyl-accepting chemotaxis protein</fullName>
    </submittedName>
</protein>
<evidence type="ECO:0000256" key="3">
    <source>
        <dbReference type="PROSITE-ProRule" id="PRU00284"/>
    </source>
</evidence>
<dbReference type="GO" id="GO:0005886">
    <property type="term" value="C:plasma membrane"/>
    <property type="evidence" value="ECO:0007669"/>
    <property type="project" value="TreeGrafter"/>
</dbReference>
<evidence type="ECO:0000313" key="7">
    <source>
        <dbReference type="EMBL" id="PZX11363.1"/>
    </source>
</evidence>
<dbReference type="OrthoDB" id="9814362at2"/>
<reference evidence="7 8" key="1">
    <citation type="submission" date="2018-06" db="EMBL/GenBank/DDBJ databases">
        <title>Genomic Encyclopedia of Archaeal and Bacterial Type Strains, Phase II (KMG-II): from individual species to whole genera.</title>
        <authorList>
            <person name="Goeker M."/>
        </authorList>
    </citation>
    <scope>NUCLEOTIDE SEQUENCE [LARGE SCALE GENOMIC DNA]</scope>
    <source>
        <strain evidence="7 8">DSM 22009</strain>
    </source>
</reference>
<name>A0A2W7MUZ3_9RHOB</name>
<dbReference type="GO" id="GO:0007165">
    <property type="term" value="P:signal transduction"/>
    <property type="evidence" value="ECO:0007669"/>
    <property type="project" value="UniProtKB-KW"/>
</dbReference>
<evidence type="ECO:0000256" key="2">
    <source>
        <dbReference type="ARBA" id="ARBA00029447"/>
    </source>
</evidence>
<keyword evidence="8" id="KW-1185">Reference proteome</keyword>
<keyword evidence="4" id="KW-0812">Transmembrane</keyword>
<dbReference type="CDD" id="cd06225">
    <property type="entry name" value="HAMP"/>
    <property type="match status" value="1"/>
</dbReference>
<proteinExistence type="inferred from homology"/>
<feature type="transmembrane region" description="Helical" evidence="4">
    <location>
        <begin position="328"/>
        <end position="350"/>
    </location>
</feature>
<sequence>MRLTIRSKLIATFAVLIALIGATSFVGYRQAREINQELKGITSKYAMLQQGAVALKAETAATMSSIRGYLLAETPEEARQYAERADAQIEATLAEDAAVEEILAISDPKLDQIRSVMEEYDDAWTKFATAEAKIRGFALSNSFIEGRQISNDALKPGYLEVLTSLDALIEPLRDIIAATANPEASVVDLEATLDAGMDNVRAIHAAHYQMIITNDLDIRAAQGDVIRSEIAAFDNALARAYSIAGQNNQVQAIDVINDEWQAYRSAATDFATVVGKSTTKHAADLMEGELEPAYLEMAAASDAMTAEAANIMSLADLRAEQVFANSRIALLIGGIVAAIIAIAAAAWISVTLSRGLTRAIGVAKDVARGNLDVDTATRSRDEIGALLAEMGKMTDDLKGMSRSAESIAKGDLRADVTPRSEEDRLGIALRDMVLKLREVISNASVSASHVADGASNLSSAADQLSSGSTQQASAVEEASASVEEMTANIRQNADNAAQTEKIAGQSADDARRSGETVGNALHAMKTIAERITIIQEIARQTDLLALNAAVEAARAGSHGKGFAVVASEVRKLAERSQQAAAEISQLSKETVEVSGEAGRMLDALVPNIQRTADLVAEISASTREQNVGAEQINQAIRELNEVVQQNATAAETSAATSQELAAQSQQLTSVISYFQMEASQPAAKRSDSQSAVVAEKLSLVSVSKPAPIDRADQKAMVEAFDLDLAGEHVSDDDFQRYAG</sequence>
<dbReference type="SMART" id="SM00283">
    <property type="entry name" value="MA"/>
    <property type="match status" value="1"/>
</dbReference>
<accession>A0A2W7MUZ3</accession>
<feature type="domain" description="Methyl-accepting transducer" evidence="5">
    <location>
        <begin position="446"/>
        <end position="661"/>
    </location>
</feature>
<dbReference type="EMBL" id="QKZL01000032">
    <property type="protein sequence ID" value="PZX11363.1"/>
    <property type="molecule type" value="Genomic_DNA"/>
</dbReference>
<dbReference type="InterPro" id="IPR004089">
    <property type="entry name" value="MCPsignal_dom"/>
</dbReference>
<dbReference type="RefSeq" id="WP_111538952.1">
    <property type="nucleotide sequence ID" value="NZ_QKZL01000032.1"/>
</dbReference>
<dbReference type="PROSITE" id="PS50885">
    <property type="entry name" value="HAMP"/>
    <property type="match status" value="1"/>
</dbReference>
<dbReference type="Gene3D" id="1.10.287.950">
    <property type="entry name" value="Methyl-accepting chemotaxis protein"/>
    <property type="match status" value="1"/>
</dbReference>
<dbReference type="Pfam" id="PF00672">
    <property type="entry name" value="HAMP"/>
    <property type="match status" value="1"/>
</dbReference>
<dbReference type="GO" id="GO:0004888">
    <property type="term" value="F:transmembrane signaling receptor activity"/>
    <property type="evidence" value="ECO:0007669"/>
    <property type="project" value="TreeGrafter"/>
</dbReference>
<keyword evidence="4" id="KW-1133">Transmembrane helix</keyword>
<gene>
    <name evidence="7" type="ORF">LX81_03954</name>
</gene>
<comment type="caution">
    <text evidence="7">The sequence shown here is derived from an EMBL/GenBank/DDBJ whole genome shotgun (WGS) entry which is preliminary data.</text>
</comment>
<dbReference type="Pfam" id="PF12729">
    <property type="entry name" value="4HB_MCP_1"/>
    <property type="match status" value="1"/>
</dbReference>
<evidence type="ECO:0000313" key="8">
    <source>
        <dbReference type="Proteomes" id="UP000248916"/>
    </source>
</evidence>
<dbReference type="Gene3D" id="6.10.340.10">
    <property type="match status" value="1"/>
</dbReference>
<dbReference type="AlphaFoldDB" id="A0A2W7MUZ3"/>
<dbReference type="PANTHER" id="PTHR43531:SF11">
    <property type="entry name" value="METHYL-ACCEPTING CHEMOTAXIS PROTEIN 3"/>
    <property type="match status" value="1"/>
</dbReference>
<dbReference type="GO" id="GO:0006935">
    <property type="term" value="P:chemotaxis"/>
    <property type="evidence" value="ECO:0007669"/>
    <property type="project" value="UniProtKB-KW"/>
</dbReference>
<dbReference type="SUPFAM" id="SSF58104">
    <property type="entry name" value="Methyl-accepting chemotaxis protein (MCP) signaling domain"/>
    <property type="match status" value="1"/>
</dbReference>
<keyword evidence="4" id="KW-0472">Membrane</keyword>
<dbReference type="Proteomes" id="UP000248916">
    <property type="component" value="Unassembled WGS sequence"/>
</dbReference>
<evidence type="ECO:0000256" key="4">
    <source>
        <dbReference type="SAM" id="Phobius"/>
    </source>
</evidence>
<keyword evidence="3" id="KW-0807">Transducer</keyword>
<evidence type="ECO:0000259" key="5">
    <source>
        <dbReference type="PROSITE" id="PS50111"/>
    </source>
</evidence>
<dbReference type="InterPro" id="IPR051310">
    <property type="entry name" value="MCP_chemotaxis"/>
</dbReference>
<dbReference type="PANTHER" id="PTHR43531">
    <property type="entry name" value="PROTEIN ICFG"/>
    <property type="match status" value="1"/>
</dbReference>
<organism evidence="7 8">
    <name type="scientific">Palleronia aestuarii</name>
    <dbReference type="NCBI Taxonomy" id="568105"/>
    <lineage>
        <taxon>Bacteria</taxon>
        <taxon>Pseudomonadati</taxon>
        <taxon>Pseudomonadota</taxon>
        <taxon>Alphaproteobacteria</taxon>
        <taxon>Rhodobacterales</taxon>
        <taxon>Roseobacteraceae</taxon>
        <taxon>Palleronia</taxon>
    </lineage>
</organism>
<dbReference type="PROSITE" id="PS50111">
    <property type="entry name" value="CHEMOTAXIS_TRANSDUC_2"/>
    <property type="match status" value="1"/>
</dbReference>
<dbReference type="Pfam" id="PF00015">
    <property type="entry name" value="MCPsignal"/>
    <property type="match status" value="1"/>
</dbReference>
<evidence type="ECO:0000256" key="1">
    <source>
        <dbReference type="ARBA" id="ARBA00022500"/>
    </source>
</evidence>
<feature type="domain" description="HAMP" evidence="6">
    <location>
        <begin position="350"/>
        <end position="402"/>
    </location>
</feature>
<dbReference type="InterPro" id="IPR024478">
    <property type="entry name" value="HlyB_4HB_MCP"/>
</dbReference>
<comment type="similarity">
    <text evidence="2">Belongs to the methyl-accepting chemotaxis (MCP) protein family.</text>
</comment>
<dbReference type="InterPro" id="IPR003660">
    <property type="entry name" value="HAMP_dom"/>
</dbReference>
<keyword evidence="1" id="KW-0145">Chemotaxis</keyword>